<keyword evidence="1" id="KW-1133">Transmembrane helix</keyword>
<keyword evidence="4" id="KW-1185">Reference proteome</keyword>
<dbReference type="PANTHER" id="PTHR23028:SF53">
    <property type="entry name" value="ACYL_TRANSF_3 DOMAIN-CONTAINING PROTEIN"/>
    <property type="match status" value="1"/>
</dbReference>
<name>A0ABW1AQD5_9RHOO</name>
<feature type="transmembrane region" description="Helical" evidence="1">
    <location>
        <begin position="53"/>
        <end position="81"/>
    </location>
</feature>
<feature type="transmembrane region" description="Helical" evidence="1">
    <location>
        <begin position="321"/>
        <end position="343"/>
    </location>
</feature>
<feature type="transmembrane region" description="Helical" evidence="1">
    <location>
        <begin position="12"/>
        <end position="33"/>
    </location>
</feature>
<keyword evidence="1" id="KW-0812">Transmembrane</keyword>
<feature type="transmembrane region" description="Helical" evidence="1">
    <location>
        <begin position="204"/>
        <end position="222"/>
    </location>
</feature>
<feature type="transmembrane region" description="Helical" evidence="1">
    <location>
        <begin position="297"/>
        <end position="315"/>
    </location>
</feature>
<reference evidence="4" key="1">
    <citation type="journal article" date="2019" name="Int. J. Syst. Evol. Microbiol.">
        <title>The Global Catalogue of Microorganisms (GCM) 10K type strain sequencing project: providing services to taxonomists for standard genome sequencing and annotation.</title>
        <authorList>
            <consortium name="The Broad Institute Genomics Platform"/>
            <consortium name="The Broad Institute Genome Sequencing Center for Infectious Disease"/>
            <person name="Wu L."/>
            <person name="Ma J."/>
        </authorList>
    </citation>
    <scope>NUCLEOTIDE SEQUENCE [LARGE SCALE GENOMIC DNA]</scope>
    <source>
        <strain evidence="4">SHR3</strain>
    </source>
</reference>
<dbReference type="InterPro" id="IPR002656">
    <property type="entry name" value="Acyl_transf_3_dom"/>
</dbReference>
<evidence type="ECO:0000259" key="2">
    <source>
        <dbReference type="Pfam" id="PF01757"/>
    </source>
</evidence>
<feature type="transmembrane region" description="Helical" evidence="1">
    <location>
        <begin position="258"/>
        <end position="277"/>
    </location>
</feature>
<evidence type="ECO:0000256" key="1">
    <source>
        <dbReference type="SAM" id="Phobius"/>
    </source>
</evidence>
<dbReference type="EC" id="2.3.-.-" evidence="3"/>
<gene>
    <name evidence="3" type="ORF">ACFPTN_09015</name>
</gene>
<keyword evidence="3" id="KW-0012">Acyltransferase</keyword>
<evidence type="ECO:0000313" key="4">
    <source>
        <dbReference type="Proteomes" id="UP001595974"/>
    </source>
</evidence>
<feature type="transmembrane region" description="Helical" evidence="1">
    <location>
        <begin position="183"/>
        <end position="198"/>
    </location>
</feature>
<dbReference type="EMBL" id="JBHSOG010000030">
    <property type="protein sequence ID" value="MFC5769515.1"/>
    <property type="molecule type" value="Genomic_DNA"/>
</dbReference>
<feature type="domain" description="Acyltransferase 3" evidence="2">
    <location>
        <begin position="10"/>
        <end position="339"/>
    </location>
</feature>
<proteinExistence type="predicted"/>
<dbReference type="Proteomes" id="UP001595974">
    <property type="component" value="Unassembled WGS sequence"/>
</dbReference>
<dbReference type="InterPro" id="IPR050879">
    <property type="entry name" value="Acyltransferase_3"/>
</dbReference>
<feature type="transmembrane region" description="Helical" evidence="1">
    <location>
        <begin position="154"/>
        <end position="176"/>
    </location>
</feature>
<organism evidence="3 4">
    <name type="scientific">Thauera sinica</name>
    <dbReference type="NCBI Taxonomy" id="2665146"/>
    <lineage>
        <taxon>Bacteria</taxon>
        <taxon>Pseudomonadati</taxon>
        <taxon>Pseudomonadota</taxon>
        <taxon>Betaproteobacteria</taxon>
        <taxon>Rhodocyclales</taxon>
        <taxon>Zoogloeaceae</taxon>
        <taxon>Thauera</taxon>
    </lineage>
</organism>
<comment type="caution">
    <text evidence="3">The sequence shown here is derived from an EMBL/GenBank/DDBJ whole genome shotgun (WGS) entry which is preliminary data.</text>
</comment>
<evidence type="ECO:0000313" key="3">
    <source>
        <dbReference type="EMBL" id="MFC5769515.1"/>
    </source>
</evidence>
<sequence length="364" mass="39864">MTSERIVFAHLLRGVGAVSVLISHYVGIFWIAHPEISALMGVPVVPDFPSLDFPFSVIGDNCIIFGQFGVGVFFLVSGLVIPFSIESATRVDFLVRRAMRIYPVYIVGFSLVVLSLYALASYTGVPFKFSLADIVAHFGVITRGPLGVDRIDGISWTLEVEIYFYLVMCVLGAYVLKFRVQQYIAAAVVIAIAAALAMKSAGYLIGVQVGSGLLLLLGIAYYSVMKQRIGVKDFWIVQVVVIALLMLLWLGFARFSVYTMRWLGGYLLAVAVFHACYVLRQKITANLLLSHLSDISYPLYVVHALFGYAIMYVFVDLGFGFGAAVAAASVAAYAAALLIHLLVEKPAMDWAKTGRRKDSLLRIG</sequence>
<feature type="transmembrane region" description="Helical" evidence="1">
    <location>
        <begin position="102"/>
        <end position="120"/>
    </location>
</feature>
<dbReference type="PANTHER" id="PTHR23028">
    <property type="entry name" value="ACETYLTRANSFERASE"/>
    <property type="match status" value="1"/>
</dbReference>
<dbReference type="Pfam" id="PF01757">
    <property type="entry name" value="Acyl_transf_3"/>
    <property type="match status" value="1"/>
</dbReference>
<dbReference type="RefSeq" id="WP_096446731.1">
    <property type="nucleotide sequence ID" value="NZ_JBHSOG010000030.1"/>
</dbReference>
<feature type="transmembrane region" description="Helical" evidence="1">
    <location>
        <begin position="234"/>
        <end position="252"/>
    </location>
</feature>
<dbReference type="GO" id="GO:0016746">
    <property type="term" value="F:acyltransferase activity"/>
    <property type="evidence" value="ECO:0007669"/>
    <property type="project" value="UniProtKB-KW"/>
</dbReference>
<keyword evidence="1" id="KW-0472">Membrane</keyword>
<accession>A0ABW1AQD5</accession>
<keyword evidence="3" id="KW-0808">Transferase</keyword>
<protein>
    <submittedName>
        <fullName evidence="3">Acyltransferase family protein</fullName>
        <ecNumber evidence="3">2.3.-.-</ecNumber>
    </submittedName>
</protein>